<dbReference type="PRINTS" id="PR00260">
    <property type="entry name" value="CHEMTRNSDUCR"/>
</dbReference>
<accession>A0ABU5DLD4</accession>
<keyword evidence="4" id="KW-0472">Membrane</keyword>
<keyword evidence="4" id="KW-1133">Transmembrane helix</keyword>
<proteinExistence type="inferred from homology"/>
<dbReference type="Pfam" id="PF00015">
    <property type="entry name" value="MCPsignal"/>
    <property type="match status" value="1"/>
</dbReference>
<evidence type="ECO:0000256" key="1">
    <source>
        <dbReference type="ARBA" id="ARBA00029447"/>
    </source>
</evidence>
<evidence type="ECO:0000259" key="6">
    <source>
        <dbReference type="PROSITE" id="PS50885"/>
    </source>
</evidence>
<evidence type="ECO:0000256" key="2">
    <source>
        <dbReference type="PROSITE-ProRule" id="PRU00284"/>
    </source>
</evidence>
<dbReference type="SUPFAM" id="SSF58104">
    <property type="entry name" value="Methyl-accepting chemotaxis protein (MCP) signaling domain"/>
    <property type="match status" value="1"/>
</dbReference>
<feature type="coiled-coil region" evidence="3">
    <location>
        <begin position="72"/>
        <end position="99"/>
    </location>
</feature>
<evidence type="ECO:0000313" key="8">
    <source>
        <dbReference type="Proteomes" id="UP001285263"/>
    </source>
</evidence>
<gene>
    <name evidence="7" type="ORF">SNE35_18400</name>
</gene>
<keyword evidence="8" id="KW-1185">Reference proteome</keyword>
<dbReference type="InterPro" id="IPR004089">
    <property type="entry name" value="MCPsignal_dom"/>
</dbReference>
<sequence length="626" mass="65687">MKSKPSSSALSLRSRMLLIAAIALMLCLAPCLLLLRQFGAELSAASSEQQALPVDEAWQAGLRALQQHRQLAAEALSTRPEARQELAAAQQRVREALAAIDASALTQPLRAQFDASIAGALEAGKLDLPKLLQAHQQFGAQVLHAMSRFHAQARLAYEPDPALHQAVLAGLETAPAVGDALSELSAIARAAAIDDIAGTTAALTRYREQNDTMQAQMRLAIENDDGGPLAQALTPLLTQAEAQRRRVDEVLKAAALDVNYPLDQLAAGFSGAAALQADLSARVLATLREELDQRRASLALRRNAMLALAPLLLAALGGVMWLAMRQMLGAIDQITRVTERIADGDLSQPVPPGRGDELGHVFEALAHMQARLRGLVTEIHGGALSIRHAAHEIAMGNQDLATRTEQAAAQLQQTASNVDLLDQVVQQTSRAAGQAATLATQASGVAGDGGAAVGRVVDVMASIHQSSSRVVDITALIDGIAFQTNILALNAAVEAARAGEQGRGFAVVAGEVRNLAQRSASAAREIKQLIQHSVAQVENGSALAGEAGAAMQRIVRQVGEVSAVIQGMDGQSRTQAGQTSEVGEAVRKIDAMTQQNAALVEQSAASALSLEEQAKAMDAAVQAFRL</sequence>
<protein>
    <submittedName>
        <fullName evidence="7">Methyl-accepting chemotaxis protein</fullName>
    </submittedName>
</protein>
<dbReference type="PANTHER" id="PTHR43531">
    <property type="entry name" value="PROTEIN ICFG"/>
    <property type="match status" value="1"/>
</dbReference>
<feature type="domain" description="HAMP" evidence="6">
    <location>
        <begin position="325"/>
        <end position="377"/>
    </location>
</feature>
<comment type="caution">
    <text evidence="7">The sequence shown here is derived from an EMBL/GenBank/DDBJ whole genome shotgun (WGS) entry which is preliminary data.</text>
</comment>
<evidence type="ECO:0000259" key="5">
    <source>
        <dbReference type="PROSITE" id="PS50111"/>
    </source>
</evidence>
<dbReference type="InterPro" id="IPR051310">
    <property type="entry name" value="MCP_chemotaxis"/>
</dbReference>
<feature type="domain" description="Methyl-accepting transducer" evidence="5">
    <location>
        <begin position="382"/>
        <end position="611"/>
    </location>
</feature>
<comment type="similarity">
    <text evidence="1">Belongs to the methyl-accepting chemotaxis (MCP) protein family.</text>
</comment>
<name>A0ABU5DLD4_9BURK</name>
<organism evidence="7 8">
    <name type="scientific">Roseateles agri</name>
    <dbReference type="NCBI Taxonomy" id="3098619"/>
    <lineage>
        <taxon>Bacteria</taxon>
        <taxon>Pseudomonadati</taxon>
        <taxon>Pseudomonadota</taxon>
        <taxon>Betaproteobacteria</taxon>
        <taxon>Burkholderiales</taxon>
        <taxon>Sphaerotilaceae</taxon>
        <taxon>Roseateles</taxon>
    </lineage>
</organism>
<evidence type="ECO:0000256" key="3">
    <source>
        <dbReference type="SAM" id="Coils"/>
    </source>
</evidence>
<evidence type="ECO:0000256" key="4">
    <source>
        <dbReference type="SAM" id="Phobius"/>
    </source>
</evidence>
<keyword evidence="2" id="KW-0807">Transducer</keyword>
<dbReference type="Proteomes" id="UP001285263">
    <property type="component" value="Unassembled WGS sequence"/>
</dbReference>
<dbReference type="PROSITE" id="PS50111">
    <property type="entry name" value="CHEMOTAXIS_TRANSDUC_2"/>
    <property type="match status" value="1"/>
</dbReference>
<keyword evidence="4" id="KW-0812">Transmembrane</keyword>
<dbReference type="InterPro" id="IPR004090">
    <property type="entry name" value="Chemotax_Me-accpt_rcpt"/>
</dbReference>
<dbReference type="RefSeq" id="WP_320424422.1">
    <property type="nucleotide sequence ID" value="NZ_JAXCLA010000006.1"/>
</dbReference>
<dbReference type="SMART" id="SM00283">
    <property type="entry name" value="MA"/>
    <property type="match status" value="1"/>
</dbReference>
<dbReference type="SMART" id="SM00304">
    <property type="entry name" value="HAMP"/>
    <property type="match status" value="1"/>
</dbReference>
<dbReference type="Gene3D" id="1.10.287.950">
    <property type="entry name" value="Methyl-accepting chemotaxis protein"/>
    <property type="match status" value="1"/>
</dbReference>
<dbReference type="InterPro" id="IPR003660">
    <property type="entry name" value="HAMP_dom"/>
</dbReference>
<dbReference type="PROSITE" id="PS50885">
    <property type="entry name" value="HAMP"/>
    <property type="match status" value="1"/>
</dbReference>
<keyword evidence="3" id="KW-0175">Coiled coil</keyword>
<evidence type="ECO:0000313" key="7">
    <source>
        <dbReference type="EMBL" id="MDY0746490.1"/>
    </source>
</evidence>
<dbReference type="PANTHER" id="PTHR43531:SF7">
    <property type="entry name" value="AEROTAXIS RECEPTOR"/>
    <property type="match status" value="1"/>
</dbReference>
<feature type="transmembrane region" description="Helical" evidence="4">
    <location>
        <begin position="304"/>
        <end position="324"/>
    </location>
</feature>
<dbReference type="CDD" id="cd06225">
    <property type="entry name" value="HAMP"/>
    <property type="match status" value="1"/>
</dbReference>
<reference evidence="7 8" key="1">
    <citation type="submission" date="2023-11" db="EMBL/GenBank/DDBJ databases">
        <title>Paucibacter sp. nov., isolated from fresh soil in Korea.</title>
        <authorList>
            <person name="Le N.T.T."/>
        </authorList>
    </citation>
    <scope>NUCLEOTIDE SEQUENCE [LARGE SCALE GENOMIC DNA]</scope>
    <source>
        <strain evidence="7 8">R3-3</strain>
    </source>
</reference>
<dbReference type="Pfam" id="PF00672">
    <property type="entry name" value="HAMP"/>
    <property type="match status" value="1"/>
</dbReference>
<dbReference type="EMBL" id="JAXCLA010000006">
    <property type="protein sequence ID" value="MDY0746490.1"/>
    <property type="molecule type" value="Genomic_DNA"/>
</dbReference>